<dbReference type="Pfam" id="PF00175">
    <property type="entry name" value="NAD_binding_1"/>
    <property type="match status" value="1"/>
</dbReference>
<protein>
    <submittedName>
        <fullName evidence="11">Oxidoreductase FAD/NAD(P)-binding domain protein</fullName>
    </submittedName>
</protein>
<feature type="transmembrane region" description="Helical" evidence="9">
    <location>
        <begin position="129"/>
        <end position="147"/>
    </location>
</feature>
<dbReference type="InterPro" id="IPR017927">
    <property type="entry name" value="FAD-bd_FR_type"/>
</dbReference>
<gene>
    <name evidence="11" type="ORF">UV68_C0002G0002</name>
</gene>
<dbReference type="InterPro" id="IPR001709">
    <property type="entry name" value="Flavoprot_Pyr_Nucl_cyt_Rdtase"/>
</dbReference>
<keyword evidence="2" id="KW-0285">Flavoprotein</keyword>
<evidence type="ECO:0000313" key="12">
    <source>
        <dbReference type="Proteomes" id="UP000033980"/>
    </source>
</evidence>
<evidence type="ECO:0000313" key="11">
    <source>
        <dbReference type="EMBL" id="KKS94802.1"/>
    </source>
</evidence>
<accession>A0A0G1DAV8</accession>
<evidence type="ECO:0000256" key="5">
    <source>
        <dbReference type="ARBA" id="ARBA00022827"/>
    </source>
</evidence>
<dbReference type="PRINTS" id="PR00371">
    <property type="entry name" value="FPNCR"/>
</dbReference>
<evidence type="ECO:0000259" key="10">
    <source>
        <dbReference type="PROSITE" id="PS51384"/>
    </source>
</evidence>
<proteinExistence type="predicted"/>
<evidence type="ECO:0000256" key="3">
    <source>
        <dbReference type="ARBA" id="ARBA00022714"/>
    </source>
</evidence>
<evidence type="ECO:0000256" key="9">
    <source>
        <dbReference type="SAM" id="Phobius"/>
    </source>
</evidence>
<feature type="domain" description="FAD-binding FR-type" evidence="10">
    <location>
        <begin position="253"/>
        <end position="356"/>
    </location>
</feature>
<evidence type="ECO:0000256" key="1">
    <source>
        <dbReference type="ARBA" id="ARBA00001974"/>
    </source>
</evidence>
<dbReference type="GO" id="GO:0046872">
    <property type="term" value="F:metal ion binding"/>
    <property type="evidence" value="ECO:0007669"/>
    <property type="project" value="UniProtKB-KW"/>
</dbReference>
<dbReference type="Gene3D" id="2.40.30.10">
    <property type="entry name" value="Translation factors"/>
    <property type="match status" value="1"/>
</dbReference>
<evidence type="ECO:0000256" key="6">
    <source>
        <dbReference type="ARBA" id="ARBA00023002"/>
    </source>
</evidence>
<dbReference type="CDD" id="cd00322">
    <property type="entry name" value="FNR_like"/>
    <property type="match status" value="1"/>
</dbReference>
<dbReference type="SUPFAM" id="SSF52343">
    <property type="entry name" value="Ferredoxin reductase-like, C-terminal NADP-linked domain"/>
    <property type="match status" value="1"/>
</dbReference>
<dbReference type="InterPro" id="IPR001433">
    <property type="entry name" value="OxRdtase_FAD/NAD-bd"/>
</dbReference>
<feature type="transmembrane region" description="Helical" evidence="9">
    <location>
        <begin position="7"/>
        <end position="27"/>
    </location>
</feature>
<evidence type="ECO:0000256" key="4">
    <source>
        <dbReference type="ARBA" id="ARBA00022723"/>
    </source>
</evidence>
<feature type="transmembrane region" description="Helical" evidence="9">
    <location>
        <begin position="154"/>
        <end position="176"/>
    </location>
</feature>
<evidence type="ECO:0000256" key="2">
    <source>
        <dbReference type="ARBA" id="ARBA00022630"/>
    </source>
</evidence>
<comment type="cofactor">
    <cofactor evidence="1">
        <name>FAD</name>
        <dbReference type="ChEBI" id="CHEBI:57692"/>
    </cofactor>
</comment>
<dbReference type="PROSITE" id="PS51384">
    <property type="entry name" value="FAD_FR"/>
    <property type="match status" value="1"/>
</dbReference>
<feature type="transmembrane region" description="Helical" evidence="9">
    <location>
        <begin position="182"/>
        <end position="200"/>
    </location>
</feature>
<dbReference type="PANTHER" id="PTHR47354:SF6">
    <property type="entry name" value="NADH OXIDOREDUCTASE HCR"/>
    <property type="match status" value="1"/>
</dbReference>
<dbReference type="InterPro" id="IPR039261">
    <property type="entry name" value="FNR_nucleotide-bd"/>
</dbReference>
<reference evidence="11 12" key="1">
    <citation type="journal article" date="2015" name="Nature">
        <title>rRNA introns, odd ribosomes, and small enigmatic genomes across a large radiation of phyla.</title>
        <authorList>
            <person name="Brown C.T."/>
            <person name="Hug L.A."/>
            <person name="Thomas B.C."/>
            <person name="Sharon I."/>
            <person name="Castelle C.J."/>
            <person name="Singh A."/>
            <person name="Wilkins M.J."/>
            <person name="Williams K.H."/>
            <person name="Banfield J.F."/>
        </authorList>
    </citation>
    <scope>NUCLEOTIDE SEQUENCE [LARGE SCALE GENOMIC DNA]</scope>
</reference>
<comment type="caution">
    <text evidence="11">The sequence shown here is derived from an EMBL/GenBank/DDBJ whole genome shotgun (WGS) entry which is preliminary data.</text>
</comment>
<dbReference type="Proteomes" id="UP000033980">
    <property type="component" value="Unassembled WGS sequence"/>
</dbReference>
<keyword evidence="3" id="KW-0001">2Fe-2S</keyword>
<dbReference type="AlphaFoldDB" id="A0A0G1DAV8"/>
<sequence>MYRLAVYGLLTILAYAVILAFWGALFFTGPQLILSSGVLYLTCVSSNYLLSRLFKAQTNVESSTITALILSLILSPFTKPSEIFFLVLAGVLAMGSKYLLASNGKHIFNPAAISLLILNLFGVGLSVWWVGSSIMLPVVSIVGLLIVRKLRRGHLFITFVVFAIIMILLTGINHGFAPKDLSVQLLTSWPVFYFGTIMLTEPMTTPPTKIPRLVYGAIVGLFFGASFRVGPIFSSPEFALVVGNLFSFLVGFKRRIVFTLESKVQLSPDTIEFVFIPNKEFSFLPGQYMEWTLQHKRPDSRGNRRYFTIASSPTEELVRICSKFSDKSSSFKKALKVLKVGDGIVGSQLDGEFVLPEDPDVKMVFIAGGVGITPFRSMIRSLLDTGQQRWMILFYVNKLEDDIVYKEVFDEGKAAGLKTVYTLTDIVKVSEKWRGKVGYIDENMIKEEVPDYEDRVYYLSGPNMMVDLYKKLLMDMGIKQSEIKTDYFPGY</sequence>
<dbReference type="GO" id="GO:0016491">
    <property type="term" value="F:oxidoreductase activity"/>
    <property type="evidence" value="ECO:0007669"/>
    <property type="project" value="UniProtKB-KW"/>
</dbReference>
<dbReference type="EMBL" id="LCFK01000002">
    <property type="protein sequence ID" value="KKS94802.1"/>
    <property type="molecule type" value="Genomic_DNA"/>
</dbReference>
<name>A0A0G1DAV8_9BACT</name>
<organism evidence="11 12">
    <name type="scientific">Candidatus Collierbacteria bacterium GW2011_GWC2_43_12</name>
    <dbReference type="NCBI Taxonomy" id="1618390"/>
    <lineage>
        <taxon>Bacteria</taxon>
        <taxon>Candidatus Collieribacteriota</taxon>
    </lineage>
</organism>
<dbReference type="InterPro" id="IPR050415">
    <property type="entry name" value="MRET"/>
</dbReference>
<dbReference type="PRINTS" id="PR00410">
    <property type="entry name" value="PHEHYDRXLASE"/>
</dbReference>
<evidence type="ECO:0000256" key="7">
    <source>
        <dbReference type="ARBA" id="ARBA00023004"/>
    </source>
</evidence>
<keyword evidence="9" id="KW-1133">Transmembrane helix</keyword>
<dbReference type="SUPFAM" id="SSF63380">
    <property type="entry name" value="Riboflavin synthase domain-like"/>
    <property type="match status" value="1"/>
</dbReference>
<keyword evidence="9" id="KW-0812">Transmembrane</keyword>
<dbReference type="InterPro" id="IPR017938">
    <property type="entry name" value="Riboflavin_synthase-like_b-brl"/>
</dbReference>
<dbReference type="Gene3D" id="3.40.50.80">
    <property type="entry name" value="Nucleotide-binding domain of ferredoxin-NADP reductase (FNR) module"/>
    <property type="match status" value="1"/>
</dbReference>
<evidence type="ECO:0000256" key="8">
    <source>
        <dbReference type="ARBA" id="ARBA00023014"/>
    </source>
</evidence>
<keyword evidence="5" id="KW-0274">FAD</keyword>
<keyword evidence="6" id="KW-0560">Oxidoreductase</keyword>
<feature type="transmembrane region" description="Helical" evidence="9">
    <location>
        <begin position="33"/>
        <end position="51"/>
    </location>
</feature>
<keyword evidence="9" id="KW-0472">Membrane</keyword>
<dbReference type="PANTHER" id="PTHR47354">
    <property type="entry name" value="NADH OXIDOREDUCTASE HCR"/>
    <property type="match status" value="1"/>
</dbReference>
<dbReference type="GO" id="GO:0051537">
    <property type="term" value="F:2 iron, 2 sulfur cluster binding"/>
    <property type="evidence" value="ECO:0007669"/>
    <property type="project" value="UniProtKB-KW"/>
</dbReference>
<keyword evidence="8" id="KW-0411">Iron-sulfur</keyword>
<keyword evidence="7" id="KW-0408">Iron</keyword>
<feature type="transmembrane region" description="Helical" evidence="9">
    <location>
        <begin position="212"/>
        <end position="229"/>
    </location>
</feature>
<keyword evidence="4" id="KW-0479">Metal-binding</keyword>